<proteinExistence type="predicted"/>
<dbReference type="AlphaFoldDB" id="A0A420BIL2"/>
<dbReference type="Proteomes" id="UP000286246">
    <property type="component" value="Unassembled WGS sequence"/>
</dbReference>
<protein>
    <submittedName>
        <fullName evidence="1">Uncharacterized protein</fullName>
    </submittedName>
</protein>
<name>A0A420BIL2_SPHD1</name>
<gene>
    <name evidence="1" type="ORF">DFQ12_1417</name>
</gene>
<organism evidence="1 2">
    <name type="scientific">Sphingobacterium detergens</name>
    <dbReference type="NCBI Taxonomy" id="1145106"/>
    <lineage>
        <taxon>Bacteria</taxon>
        <taxon>Pseudomonadati</taxon>
        <taxon>Bacteroidota</taxon>
        <taxon>Sphingobacteriia</taxon>
        <taxon>Sphingobacteriales</taxon>
        <taxon>Sphingobacteriaceae</taxon>
        <taxon>Sphingobacterium</taxon>
    </lineage>
</organism>
<sequence length="37" mass="4560">MRIVNIRVNIAPYAVYLDIFYRWFKIENEKIILSNFP</sequence>
<dbReference type="EMBL" id="RAPY01000001">
    <property type="protein sequence ID" value="RKE56552.1"/>
    <property type="molecule type" value="Genomic_DNA"/>
</dbReference>
<accession>A0A420BIL2</accession>
<reference evidence="1 2" key="1">
    <citation type="submission" date="2018-09" db="EMBL/GenBank/DDBJ databases">
        <title>Genomic Encyclopedia of Type Strains, Phase III (KMG-III): the genomes of soil and plant-associated and newly described type strains.</title>
        <authorList>
            <person name="Whitman W."/>
        </authorList>
    </citation>
    <scope>NUCLEOTIDE SEQUENCE [LARGE SCALE GENOMIC DNA]</scope>
    <source>
        <strain evidence="1 2">CECT 7938</strain>
    </source>
</reference>
<evidence type="ECO:0000313" key="1">
    <source>
        <dbReference type="EMBL" id="RKE56552.1"/>
    </source>
</evidence>
<evidence type="ECO:0000313" key="2">
    <source>
        <dbReference type="Proteomes" id="UP000286246"/>
    </source>
</evidence>
<comment type="caution">
    <text evidence="1">The sequence shown here is derived from an EMBL/GenBank/DDBJ whole genome shotgun (WGS) entry which is preliminary data.</text>
</comment>
<keyword evidence="2" id="KW-1185">Reference proteome</keyword>